<dbReference type="Proteomes" id="UP000602442">
    <property type="component" value="Unassembled WGS sequence"/>
</dbReference>
<protein>
    <recommendedName>
        <fullName evidence="3">Phytoene synthase</fullName>
    </recommendedName>
</protein>
<organism evidence="1 2">
    <name type="scientific">Aurantiacibacter sediminis</name>
    <dbReference type="NCBI Taxonomy" id="2793064"/>
    <lineage>
        <taxon>Bacteria</taxon>
        <taxon>Pseudomonadati</taxon>
        <taxon>Pseudomonadota</taxon>
        <taxon>Alphaproteobacteria</taxon>
        <taxon>Sphingomonadales</taxon>
        <taxon>Erythrobacteraceae</taxon>
        <taxon>Aurantiacibacter</taxon>
    </lineage>
</organism>
<proteinExistence type="predicted"/>
<accession>A0ABS0N3Y4</accession>
<gene>
    <name evidence="1" type="ORF">I5L03_08785</name>
</gene>
<evidence type="ECO:0008006" key="3">
    <source>
        <dbReference type="Google" id="ProtNLM"/>
    </source>
</evidence>
<comment type="caution">
    <text evidence="1">The sequence shown here is derived from an EMBL/GenBank/DDBJ whole genome shotgun (WGS) entry which is preliminary data.</text>
</comment>
<keyword evidence="2" id="KW-1185">Reference proteome</keyword>
<evidence type="ECO:0000313" key="2">
    <source>
        <dbReference type="Proteomes" id="UP000602442"/>
    </source>
</evidence>
<name>A0ABS0N3Y4_9SPHN</name>
<dbReference type="RefSeq" id="WP_234035153.1">
    <property type="nucleotide sequence ID" value="NZ_CAWPTA010000007.1"/>
</dbReference>
<sequence length="219" mass="24165">MHDALIDTLPLPQRLALSYAPKKVRSGTLALLALDERLSGILRQKGETIIAQMKLAWWRDRFAETPTQWPEGEPLLGLLREFPGDLTRLGKVVDGWELLLSENLDAESIDTFAHGRAQGWLSLAHSQAAQIDEMSVLFPARQFALADLSMHMDKGDERTAVEALLTKERAFKLGKPPSAIRTLMVMRALALRAVDQSNDSLLTGPSAMALAMRVGITGR</sequence>
<dbReference type="EMBL" id="JAEANY010000002">
    <property type="protein sequence ID" value="MBH5322680.1"/>
    <property type="molecule type" value="Genomic_DNA"/>
</dbReference>
<evidence type="ECO:0000313" key="1">
    <source>
        <dbReference type="EMBL" id="MBH5322680.1"/>
    </source>
</evidence>
<reference evidence="1 2" key="1">
    <citation type="submission" date="2020-11" db="EMBL/GenBank/DDBJ databases">
        <title>Erythrobacter sediminis sp. nov., a marine bacterium from a tidal flat of Garorim Bay.</title>
        <authorList>
            <person name="Kim D."/>
            <person name="Yoo Y."/>
            <person name="Kim J.-J."/>
        </authorList>
    </citation>
    <scope>NUCLEOTIDE SEQUENCE [LARGE SCALE GENOMIC DNA]</scope>
    <source>
        <strain evidence="1 2">JGD-13</strain>
    </source>
</reference>